<name>A0A562TP74_9SPHI</name>
<gene>
    <name evidence="1" type="ORF">JN11_04457</name>
</gene>
<protein>
    <submittedName>
        <fullName evidence="1">Uncharacterized protein</fullName>
    </submittedName>
</protein>
<dbReference type="Proteomes" id="UP000317010">
    <property type="component" value="Unassembled WGS sequence"/>
</dbReference>
<keyword evidence="2" id="KW-1185">Reference proteome</keyword>
<proteinExistence type="predicted"/>
<accession>A0A562TP74</accession>
<dbReference type="AlphaFoldDB" id="A0A562TP74"/>
<evidence type="ECO:0000313" key="2">
    <source>
        <dbReference type="Proteomes" id="UP000317010"/>
    </source>
</evidence>
<reference evidence="1 2" key="1">
    <citation type="submission" date="2019-07" db="EMBL/GenBank/DDBJ databases">
        <title>Genomic Encyclopedia of Archaeal and Bacterial Type Strains, Phase II (KMG-II): from individual species to whole genera.</title>
        <authorList>
            <person name="Goeker M."/>
        </authorList>
    </citation>
    <scope>NUCLEOTIDE SEQUENCE [LARGE SCALE GENOMIC DNA]</scope>
    <source>
        <strain evidence="1 2">ATCC BAA-1854</strain>
    </source>
</reference>
<dbReference type="EMBL" id="VLLI01000017">
    <property type="protein sequence ID" value="TWI95028.1"/>
    <property type="molecule type" value="Genomic_DNA"/>
</dbReference>
<comment type="caution">
    <text evidence="1">The sequence shown here is derived from an EMBL/GenBank/DDBJ whole genome shotgun (WGS) entry which is preliminary data.</text>
</comment>
<evidence type="ECO:0000313" key="1">
    <source>
        <dbReference type="EMBL" id="TWI95028.1"/>
    </source>
</evidence>
<sequence>MRPVLFSLCHLSAGQHGPKPVINAMDVAGYLVISIGSNDKTAVSQKFGKSILVDHSN</sequence>
<organism evidence="1 2">
    <name type="scientific">Mucilaginibacter frigoritolerans</name>
    <dbReference type="NCBI Taxonomy" id="652788"/>
    <lineage>
        <taxon>Bacteria</taxon>
        <taxon>Pseudomonadati</taxon>
        <taxon>Bacteroidota</taxon>
        <taxon>Sphingobacteriia</taxon>
        <taxon>Sphingobacteriales</taxon>
        <taxon>Sphingobacteriaceae</taxon>
        <taxon>Mucilaginibacter</taxon>
    </lineage>
</organism>